<comment type="caution">
    <text evidence="8">The sequence shown here is derived from an EMBL/GenBank/DDBJ whole genome shotgun (WGS) entry which is preliminary data.</text>
</comment>
<dbReference type="FunCoup" id="A0A1Q5PTX1">
    <property type="interactions" value="83"/>
</dbReference>
<dbReference type="InterPro" id="IPR035996">
    <property type="entry name" value="4pyrrol_Methylase_sf"/>
</dbReference>
<dbReference type="PIRSF" id="PIRSF005917">
    <property type="entry name" value="MTase_YraL"/>
    <property type="match status" value="1"/>
</dbReference>
<dbReference type="SUPFAM" id="SSF53790">
    <property type="entry name" value="Tetrapyrrole methylase"/>
    <property type="match status" value="1"/>
</dbReference>
<dbReference type="Gene3D" id="3.30.950.10">
    <property type="entry name" value="Methyltransferase, Cobalt-precorrin-4 Transmethylase, Domain 2"/>
    <property type="match status" value="1"/>
</dbReference>
<keyword evidence="9" id="KW-1185">Reference proteome</keyword>
<keyword evidence="5 6" id="KW-0949">S-adenosyl-L-methionine</keyword>
<dbReference type="Gene3D" id="3.40.1010.10">
    <property type="entry name" value="Cobalt-precorrin-4 Transmethylase, Domain 1"/>
    <property type="match status" value="1"/>
</dbReference>
<dbReference type="InterPro" id="IPR000878">
    <property type="entry name" value="4pyrrol_Mease"/>
</dbReference>
<dbReference type="InterPro" id="IPR014776">
    <property type="entry name" value="4pyrrole_Mease_sub2"/>
</dbReference>
<sequence length="283" mass="29450">MPGTIALAATPIGDARDASARLVTALGQADIIAAEDTRRTRDLARRLEITLTGKVTAFHEHNEQAKTPVLLEQARAGARVLLVTDAGMPSVSDPGYRLVAAAAAAGIGVRVLPGPSAALTALAISGLASDRFCFEGFLPRKEGERSRRLASLAGEERTMIFFEAPHRTAAALAALAQAFGEQRRAVVCRELTKTYEEVVRGELAELVAWAADGVKGEVSIVVAGAQPQAVAAASLVDRVEELVAGGARLGDAAATVAADTGVAKRELYAAVVAHRSRAVTPQD</sequence>
<keyword evidence="4 6" id="KW-0808">Transferase</keyword>
<dbReference type="STRING" id="52770.BSZ40_09495"/>
<comment type="catalytic activity">
    <reaction evidence="6">
        <text>cytidine(1402) in 16S rRNA + S-adenosyl-L-methionine = 2'-O-methylcytidine(1402) in 16S rRNA + S-adenosyl-L-homocysteine + H(+)</text>
        <dbReference type="Rhea" id="RHEA:42924"/>
        <dbReference type="Rhea" id="RHEA-COMP:10285"/>
        <dbReference type="Rhea" id="RHEA-COMP:10286"/>
        <dbReference type="ChEBI" id="CHEBI:15378"/>
        <dbReference type="ChEBI" id="CHEBI:57856"/>
        <dbReference type="ChEBI" id="CHEBI:59789"/>
        <dbReference type="ChEBI" id="CHEBI:74495"/>
        <dbReference type="ChEBI" id="CHEBI:82748"/>
        <dbReference type="EC" id="2.1.1.198"/>
    </reaction>
</comment>
<evidence type="ECO:0000256" key="2">
    <source>
        <dbReference type="ARBA" id="ARBA00022552"/>
    </source>
</evidence>
<evidence type="ECO:0000259" key="7">
    <source>
        <dbReference type="Pfam" id="PF00590"/>
    </source>
</evidence>
<dbReference type="FunFam" id="3.40.1010.10:FF:000007">
    <property type="entry name" value="Ribosomal RNA small subunit methyltransferase I"/>
    <property type="match status" value="1"/>
</dbReference>
<dbReference type="InterPro" id="IPR014777">
    <property type="entry name" value="4pyrrole_Mease_sub1"/>
</dbReference>
<name>A0A1Q5PTX1_9ACTO</name>
<dbReference type="AlphaFoldDB" id="A0A1Q5PTX1"/>
<comment type="function">
    <text evidence="6">Catalyzes the 2'-O-methylation of the ribose of cytidine 1402 (C1402) in 16S rRNA.</text>
</comment>
<keyword evidence="2 6" id="KW-0698">rRNA processing</keyword>
<dbReference type="HAMAP" id="MF_01877">
    <property type="entry name" value="16SrRNA_methyltr_I"/>
    <property type="match status" value="1"/>
</dbReference>
<gene>
    <name evidence="6" type="primary">rsmI</name>
    <name evidence="8" type="ORF">BSZ40_09495</name>
</gene>
<dbReference type="PANTHER" id="PTHR46111:SF1">
    <property type="entry name" value="RIBOSOMAL RNA SMALL SUBUNIT METHYLTRANSFERASE I"/>
    <property type="match status" value="1"/>
</dbReference>
<dbReference type="NCBIfam" id="TIGR00096">
    <property type="entry name" value="16S rRNA (cytidine(1402)-2'-O)-methyltransferase"/>
    <property type="match status" value="1"/>
</dbReference>
<comment type="similarity">
    <text evidence="6">Belongs to the methyltransferase superfamily. RsmI family.</text>
</comment>
<accession>A0A1Q5PTX1</accession>
<evidence type="ECO:0000256" key="1">
    <source>
        <dbReference type="ARBA" id="ARBA00022490"/>
    </source>
</evidence>
<feature type="domain" description="Tetrapyrrole methylase" evidence="7">
    <location>
        <begin position="5"/>
        <end position="206"/>
    </location>
</feature>
<dbReference type="InParanoid" id="A0A1Q5PTX1"/>
<dbReference type="Proteomes" id="UP000185612">
    <property type="component" value="Unassembled WGS sequence"/>
</dbReference>
<evidence type="ECO:0000256" key="6">
    <source>
        <dbReference type="HAMAP-Rule" id="MF_01877"/>
    </source>
</evidence>
<dbReference type="InterPro" id="IPR008189">
    <property type="entry name" value="rRNA_ssu_MeTfrase_I"/>
</dbReference>
<organism evidence="8 9">
    <name type="scientific">Buchananella hordeovulneris</name>
    <dbReference type="NCBI Taxonomy" id="52770"/>
    <lineage>
        <taxon>Bacteria</taxon>
        <taxon>Bacillati</taxon>
        <taxon>Actinomycetota</taxon>
        <taxon>Actinomycetes</taxon>
        <taxon>Actinomycetales</taxon>
        <taxon>Actinomycetaceae</taxon>
        <taxon>Buchananella</taxon>
    </lineage>
</organism>
<evidence type="ECO:0000256" key="3">
    <source>
        <dbReference type="ARBA" id="ARBA00022603"/>
    </source>
</evidence>
<dbReference type="FunFam" id="3.30.950.10:FF:000002">
    <property type="entry name" value="Ribosomal RNA small subunit methyltransferase I"/>
    <property type="match status" value="1"/>
</dbReference>
<dbReference type="CDD" id="cd11648">
    <property type="entry name" value="RsmI"/>
    <property type="match status" value="1"/>
</dbReference>
<dbReference type="PANTHER" id="PTHR46111">
    <property type="entry name" value="RIBOSOMAL RNA SMALL SUBUNIT METHYLTRANSFERASE I"/>
    <property type="match status" value="1"/>
</dbReference>
<keyword evidence="3 6" id="KW-0489">Methyltransferase</keyword>
<dbReference type="EC" id="2.1.1.198" evidence="6"/>
<evidence type="ECO:0000313" key="9">
    <source>
        <dbReference type="Proteomes" id="UP000185612"/>
    </source>
</evidence>
<dbReference type="EMBL" id="MQVS01000011">
    <property type="protein sequence ID" value="OKL51037.1"/>
    <property type="molecule type" value="Genomic_DNA"/>
</dbReference>
<evidence type="ECO:0000256" key="5">
    <source>
        <dbReference type="ARBA" id="ARBA00022691"/>
    </source>
</evidence>
<dbReference type="GO" id="GO:0070677">
    <property type="term" value="F:rRNA (cytosine-2'-O-)-methyltransferase activity"/>
    <property type="evidence" value="ECO:0007669"/>
    <property type="project" value="UniProtKB-UniRule"/>
</dbReference>
<protein>
    <recommendedName>
        <fullName evidence="6">Ribosomal RNA small subunit methyltransferase I</fullName>
        <ecNumber evidence="6">2.1.1.198</ecNumber>
    </recommendedName>
    <alternativeName>
        <fullName evidence="6">16S rRNA 2'-O-ribose C1402 methyltransferase</fullName>
    </alternativeName>
    <alternativeName>
        <fullName evidence="6">rRNA (cytidine-2'-O-)-methyltransferase RsmI</fullName>
    </alternativeName>
</protein>
<dbReference type="GO" id="GO:0005737">
    <property type="term" value="C:cytoplasm"/>
    <property type="evidence" value="ECO:0007669"/>
    <property type="project" value="UniProtKB-SubCell"/>
</dbReference>
<evidence type="ECO:0000313" key="8">
    <source>
        <dbReference type="EMBL" id="OKL51037.1"/>
    </source>
</evidence>
<reference evidence="9" key="1">
    <citation type="submission" date="2016-12" db="EMBL/GenBank/DDBJ databases">
        <authorList>
            <person name="Meng X."/>
        </authorList>
    </citation>
    <scope>NUCLEOTIDE SEQUENCE [LARGE SCALE GENOMIC DNA]</scope>
    <source>
        <strain evidence="9">DSM 20732</strain>
    </source>
</reference>
<comment type="subcellular location">
    <subcellularLocation>
        <location evidence="6">Cytoplasm</location>
    </subcellularLocation>
</comment>
<dbReference type="Pfam" id="PF00590">
    <property type="entry name" value="TP_methylase"/>
    <property type="match status" value="1"/>
</dbReference>
<evidence type="ECO:0000256" key="4">
    <source>
        <dbReference type="ARBA" id="ARBA00022679"/>
    </source>
</evidence>
<proteinExistence type="inferred from homology"/>
<keyword evidence="1 6" id="KW-0963">Cytoplasm</keyword>